<dbReference type="AlphaFoldDB" id="A0A158BM60"/>
<dbReference type="STRING" id="1777140.AWB79_03867"/>
<sequence length="569" mass="56737">MNKNAHRLVYNRVRQMIVAVAEFATAHGNGKARGETAARTASQASVFGPSIRIMAWAAMLLLGTASTYSIAQIVAAPGSGAQVIETRNGLPQVNIATPSAAGVSVGTFSQFDVQRQGAILNNSATITQTQQAGFINGNANLTPGNEARIIVNQVMSNSPSQLRGALEVAGPRAEVIIANPNGLVVDGGGFINTSRAVLTTGTPSFGPSGNLAGFNVTGGNITVQGAGLNATNVDQVDILARAIQVNAAIYANNLNVIAGSNRLDHDTLTASGNATVRAQSIDNHTGSMTAGRALNVATPGALNNAGGTLSGSTTTVSGASIDNTIGSIDGDTLSVSTPGNLNNRGGKLTQYGAADQTIDVGDKLDNSGGTIATNATNLNVEAQDITNDKGKIQHAGSGTLAVIANGALSNVGGNVQTNGALIAAGTSIDNTSGTLLAMRSARVNGATGIVNRDGSFYGGNGLNVDVQGDFDNANGSAQTAGDLSINAGGALNNAQGTIAANGAHGTMAVTAARVDNTSGKLNNAGDGAMNINSSNTTVNATNAMSNAGRIEGDAVTTNSATAATRSTAA</sequence>
<dbReference type="InterPro" id="IPR011050">
    <property type="entry name" value="Pectin_lyase_fold/virulence"/>
</dbReference>
<dbReference type="InterPro" id="IPR008638">
    <property type="entry name" value="FhaB/CdiA-like_TPS"/>
</dbReference>
<protein>
    <submittedName>
        <fullName evidence="2">Filamentous hemagglutinin outer membrane protein</fullName>
    </submittedName>
</protein>
<dbReference type="SUPFAM" id="SSF51126">
    <property type="entry name" value="Pectin lyase-like"/>
    <property type="match status" value="1"/>
</dbReference>
<evidence type="ECO:0000259" key="1">
    <source>
        <dbReference type="SMART" id="SM00912"/>
    </source>
</evidence>
<dbReference type="InterPro" id="IPR012334">
    <property type="entry name" value="Pectin_lyas_fold"/>
</dbReference>
<dbReference type="InterPro" id="IPR024973">
    <property type="entry name" value="ESPR"/>
</dbReference>
<organism evidence="2 3">
    <name type="scientific">Caballeronia hypogeia</name>
    <dbReference type="NCBI Taxonomy" id="1777140"/>
    <lineage>
        <taxon>Bacteria</taxon>
        <taxon>Pseudomonadati</taxon>
        <taxon>Pseudomonadota</taxon>
        <taxon>Betaproteobacteria</taxon>
        <taxon>Burkholderiales</taxon>
        <taxon>Burkholderiaceae</taxon>
        <taxon>Caballeronia</taxon>
    </lineage>
</organism>
<proteinExistence type="predicted"/>
<dbReference type="NCBIfam" id="TIGR01731">
    <property type="entry name" value="fil_hemag_20aa"/>
    <property type="match status" value="9"/>
</dbReference>
<comment type="caution">
    <text evidence="2">The sequence shown here is derived from an EMBL/GenBank/DDBJ whole genome shotgun (WGS) entry which is preliminary data.</text>
</comment>
<dbReference type="Proteomes" id="UP000054851">
    <property type="component" value="Unassembled WGS sequence"/>
</dbReference>
<evidence type="ECO:0000313" key="3">
    <source>
        <dbReference type="Proteomes" id="UP000054851"/>
    </source>
</evidence>
<dbReference type="NCBIfam" id="TIGR01901">
    <property type="entry name" value="adhes_NPXG"/>
    <property type="match status" value="1"/>
</dbReference>
<feature type="domain" description="Filamentous haemagglutinin FhaB/tRNA nuclease CdiA-like TPS" evidence="1">
    <location>
        <begin position="87"/>
        <end position="208"/>
    </location>
</feature>
<dbReference type="SMART" id="SM00912">
    <property type="entry name" value="Haemagg_act"/>
    <property type="match status" value="1"/>
</dbReference>
<dbReference type="Pfam" id="PF13018">
    <property type="entry name" value="ESPR"/>
    <property type="match status" value="1"/>
</dbReference>
<dbReference type="EMBL" id="FCOA02000012">
    <property type="protein sequence ID" value="SAK70856.1"/>
    <property type="molecule type" value="Genomic_DNA"/>
</dbReference>
<reference evidence="2" key="1">
    <citation type="submission" date="2016-01" db="EMBL/GenBank/DDBJ databases">
        <authorList>
            <person name="Peeters C."/>
        </authorList>
    </citation>
    <scope>NUCLEOTIDE SEQUENCE</scope>
    <source>
        <strain evidence="2">LMG 29322</strain>
    </source>
</reference>
<keyword evidence="3" id="KW-1185">Reference proteome</keyword>
<dbReference type="Pfam" id="PF05860">
    <property type="entry name" value="TPS"/>
    <property type="match status" value="1"/>
</dbReference>
<evidence type="ECO:0000313" key="2">
    <source>
        <dbReference type="EMBL" id="SAK70856.1"/>
    </source>
</evidence>
<name>A0A158BM60_9BURK</name>
<accession>A0A158BM60</accession>
<dbReference type="InterPro" id="IPR010069">
    <property type="entry name" value="CdiA_FHA1_rpt"/>
</dbReference>
<dbReference type="OrthoDB" id="5666689at2"/>
<gene>
    <name evidence="2" type="ORF">AWB79_03867</name>
</gene>
<dbReference type="Gene3D" id="2.160.20.10">
    <property type="entry name" value="Single-stranded right-handed beta-helix, Pectin lyase-like"/>
    <property type="match status" value="1"/>
</dbReference>